<evidence type="ECO:0000313" key="3">
    <source>
        <dbReference type="Proteomes" id="UP000219546"/>
    </source>
</evidence>
<dbReference type="Proteomes" id="UP000219546">
    <property type="component" value="Unassembled WGS sequence"/>
</dbReference>
<dbReference type="InterPro" id="IPR019198">
    <property type="entry name" value="Beta_propeller_containing"/>
</dbReference>
<feature type="chain" id="PRO_5039142014" evidence="1">
    <location>
        <begin position="24"/>
        <end position="642"/>
    </location>
</feature>
<dbReference type="OrthoDB" id="9778998at2"/>
<organism evidence="2 3">
    <name type="scientific">Bacillus oleivorans</name>
    <dbReference type="NCBI Taxonomy" id="1448271"/>
    <lineage>
        <taxon>Bacteria</taxon>
        <taxon>Bacillati</taxon>
        <taxon>Bacillota</taxon>
        <taxon>Bacilli</taxon>
        <taxon>Bacillales</taxon>
        <taxon>Bacillaceae</taxon>
        <taxon>Bacillus</taxon>
    </lineage>
</organism>
<sequence>MIKKLWILTGLLVFGMATSFIFANDHKEEVRMAPAPEVEPLDVVGSYDGFKKMMKEIEKDRSRFFAFDAVAMEAESSDGAVEQKSASSDSASGADYSTTNVQVNGVDEADRIKTDGKYMYQVKENHLIISSVYPANEMKVVFQKEYEDDFYPSELYVDDKQLIVIGHGQFKDPNIKSDVKSEPYYYPHSSVKVLIYDLHDRHNLELIREVEVEGHYNSSRKIGNSIYLVSNKYIPVHIFDKDETPDEDIFKPAYKDSVLGEEIKRPNWDQIYYFPEFEEPNYLIVSGIDLSNPEKPASISTYLGASQNIYASKEHLYVSKPNFSESGFLLNPAVDINTTIFKFKLENGNASYIAEGEVEGQILNQFSMDEHNGYFRIATTTGEVWNEKNASKNHLFILDQNLKKTGEIRDIAPNEAIYSVRFMGDRGYMVTFKKVDPLFVFDLKDPHNPSILGKLKIPGYSDYLHPYDENHIIGFGKDAVEATKGDFAYYQGMKMALFDITDVNNPKEKFVEFIGDRGTESELLYNHKALLFSKEKNLIAFPVRLHELPDGIDNTDGNAYGDFTFQGAFVYGLDLEKGFTLKKQITHISEDDTLRMGDYPDYQKEVQRIMYIEDTLYTMSNHKIEAHDLNTFNKQGELVLPY</sequence>
<dbReference type="EMBL" id="OAOP01000012">
    <property type="protein sequence ID" value="SNX75401.1"/>
    <property type="molecule type" value="Genomic_DNA"/>
</dbReference>
<name>A0A285D6E6_9BACI</name>
<dbReference type="AlphaFoldDB" id="A0A285D6E6"/>
<dbReference type="PIRSF" id="PIRSF006425">
    <property type="entry name" value="UCP006425_WD40"/>
    <property type="match status" value="1"/>
</dbReference>
<dbReference type="InterPro" id="IPR014441">
    <property type="entry name" value="UCP006425_b-propeller"/>
</dbReference>
<evidence type="ECO:0000313" key="2">
    <source>
        <dbReference type="EMBL" id="SNX75401.1"/>
    </source>
</evidence>
<reference evidence="2 3" key="1">
    <citation type="submission" date="2017-08" db="EMBL/GenBank/DDBJ databases">
        <authorList>
            <person name="de Groot N.N."/>
        </authorList>
    </citation>
    <scope>NUCLEOTIDE SEQUENCE [LARGE SCALE GENOMIC DNA]</scope>
    <source>
        <strain evidence="2 3">JC228</strain>
    </source>
</reference>
<dbReference type="Pfam" id="PF09826">
    <property type="entry name" value="Beta_propel"/>
    <property type="match status" value="1"/>
</dbReference>
<proteinExistence type="predicted"/>
<keyword evidence="3" id="KW-1185">Reference proteome</keyword>
<feature type="signal peptide" evidence="1">
    <location>
        <begin position="1"/>
        <end position="23"/>
    </location>
</feature>
<protein>
    <submittedName>
        <fullName evidence="2">Uncharacterized secreted protein with C-terminal beta-propeller domain</fullName>
    </submittedName>
</protein>
<accession>A0A285D6E6</accession>
<keyword evidence="1" id="KW-0732">Signal</keyword>
<dbReference type="RefSeq" id="WP_097160473.1">
    <property type="nucleotide sequence ID" value="NZ_JBEPMQ010000015.1"/>
</dbReference>
<gene>
    <name evidence="2" type="ORF">SAMN05877753_11244</name>
</gene>
<evidence type="ECO:0000256" key="1">
    <source>
        <dbReference type="SAM" id="SignalP"/>
    </source>
</evidence>